<name>A0ABQ1LRM8_9BURK</name>
<dbReference type="InterPro" id="IPR050228">
    <property type="entry name" value="Carboxylesterase_BioH"/>
</dbReference>
<accession>A0ABQ1LRM8</accession>
<comment type="caution">
    <text evidence="2">The sequence shown here is derived from an EMBL/GenBank/DDBJ whole genome shotgun (WGS) entry which is preliminary data.</text>
</comment>
<feature type="domain" description="AB hydrolase-1" evidence="1">
    <location>
        <begin position="27"/>
        <end position="258"/>
    </location>
</feature>
<evidence type="ECO:0000259" key="1">
    <source>
        <dbReference type="Pfam" id="PF00561"/>
    </source>
</evidence>
<dbReference type="PANTHER" id="PTHR43194">
    <property type="entry name" value="HYDROLASE ALPHA/BETA FOLD FAMILY"/>
    <property type="match status" value="1"/>
</dbReference>
<dbReference type="InterPro" id="IPR029058">
    <property type="entry name" value="AB_hydrolase_fold"/>
</dbReference>
<sequence length="280" mass="29937">MTRVTRRFSAHGGVTLASDLAGDAAAPLVILLHGGGQTRRAWRHTANALSLRGLRVVSVDLRGHGESDWAPDGDYSLDAQIQDLRALANALPESPMLVGASLGGLIALAAVGEAAVIARSLVLVDVAPRVDAVGEARIQHFMRQHGDGFASIEEAAEAVAAYLPHRPRPADTSGLKHSLRLQHGRYYWHWDPALINSLDASPNRLAARYDAAARNVRVPTLLVRGARSELVTHESVSHLKTVIPHAESVDVASAGHMVAGDRNDAFSAALLAFIERQLQN</sequence>
<dbReference type="InterPro" id="IPR000639">
    <property type="entry name" value="Epox_hydrolase-like"/>
</dbReference>
<gene>
    <name evidence="2" type="ORF">GCM10011400_11810</name>
</gene>
<organism evidence="2 3">
    <name type="scientific">Paraburkholderia caffeinilytica</name>
    <dbReference type="NCBI Taxonomy" id="1761016"/>
    <lineage>
        <taxon>Bacteria</taxon>
        <taxon>Pseudomonadati</taxon>
        <taxon>Pseudomonadota</taxon>
        <taxon>Betaproteobacteria</taxon>
        <taxon>Burkholderiales</taxon>
        <taxon>Burkholderiaceae</taxon>
        <taxon>Paraburkholderia</taxon>
    </lineage>
</organism>
<dbReference type="RefSeq" id="WP_115782981.1">
    <property type="nucleotide sequence ID" value="NZ_BMHL01000002.1"/>
</dbReference>
<dbReference type="SUPFAM" id="SSF53474">
    <property type="entry name" value="alpha/beta-Hydrolases"/>
    <property type="match status" value="1"/>
</dbReference>
<dbReference type="PANTHER" id="PTHR43194:SF2">
    <property type="entry name" value="PEROXISOMAL MEMBRANE PROTEIN LPX1"/>
    <property type="match status" value="1"/>
</dbReference>
<dbReference type="InterPro" id="IPR000073">
    <property type="entry name" value="AB_hydrolase_1"/>
</dbReference>
<protein>
    <submittedName>
        <fullName evidence="2">Hydrolase (Alpha/beta fold)</fullName>
    </submittedName>
</protein>
<reference evidence="3" key="1">
    <citation type="journal article" date="2019" name="Int. J. Syst. Evol. Microbiol.">
        <title>The Global Catalogue of Microorganisms (GCM) 10K type strain sequencing project: providing services to taxonomists for standard genome sequencing and annotation.</title>
        <authorList>
            <consortium name="The Broad Institute Genomics Platform"/>
            <consortium name="The Broad Institute Genome Sequencing Center for Infectious Disease"/>
            <person name="Wu L."/>
            <person name="Ma J."/>
        </authorList>
    </citation>
    <scope>NUCLEOTIDE SEQUENCE [LARGE SCALE GENOMIC DNA]</scope>
    <source>
        <strain evidence="3">CGMCC 1.15103</strain>
    </source>
</reference>
<proteinExistence type="predicted"/>
<dbReference type="PRINTS" id="PR00412">
    <property type="entry name" value="EPOXHYDRLASE"/>
</dbReference>
<dbReference type="EMBL" id="BMHL01000002">
    <property type="protein sequence ID" value="GGC27038.1"/>
    <property type="molecule type" value="Genomic_DNA"/>
</dbReference>
<dbReference type="Gene3D" id="3.40.50.1820">
    <property type="entry name" value="alpha/beta hydrolase"/>
    <property type="match status" value="1"/>
</dbReference>
<dbReference type="PRINTS" id="PR00111">
    <property type="entry name" value="ABHYDROLASE"/>
</dbReference>
<keyword evidence="3" id="KW-1185">Reference proteome</keyword>
<dbReference type="GO" id="GO:0016787">
    <property type="term" value="F:hydrolase activity"/>
    <property type="evidence" value="ECO:0007669"/>
    <property type="project" value="UniProtKB-KW"/>
</dbReference>
<evidence type="ECO:0000313" key="2">
    <source>
        <dbReference type="EMBL" id="GGC27038.1"/>
    </source>
</evidence>
<dbReference type="Pfam" id="PF00561">
    <property type="entry name" value="Abhydrolase_1"/>
    <property type="match status" value="1"/>
</dbReference>
<evidence type="ECO:0000313" key="3">
    <source>
        <dbReference type="Proteomes" id="UP000602004"/>
    </source>
</evidence>
<dbReference type="Proteomes" id="UP000602004">
    <property type="component" value="Unassembled WGS sequence"/>
</dbReference>
<keyword evidence="2" id="KW-0378">Hydrolase</keyword>